<evidence type="ECO:0000313" key="2">
    <source>
        <dbReference type="EMBL" id="MDI6453775.1"/>
    </source>
</evidence>
<keyword evidence="1" id="KW-0812">Transmembrane</keyword>
<feature type="transmembrane region" description="Helical" evidence="1">
    <location>
        <begin position="56"/>
        <end position="79"/>
    </location>
</feature>
<keyword evidence="3" id="KW-1185">Reference proteome</keyword>
<proteinExistence type="predicted"/>
<keyword evidence="1" id="KW-1133">Transmembrane helix</keyword>
<gene>
    <name evidence="2" type="ORF">QJ521_09375</name>
</gene>
<sequence length="161" mass="18941">MEIHKLSFNYLKDVDEFNEKLIIFVDNKKLESETLLIEAGLHEIKVEQYHILNNKYFLFGAILMAFLFFGYATESAYLLRRWGRFAVCKLIIDVQQDEKIKIRLYRQKEWFLGDRYQLSIKSDHEESIDSIEKRNIFTFLGTIILLVIPVGVIAGVVALFN</sequence>
<dbReference type="AlphaFoldDB" id="A0AAW6UA79"/>
<evidence type="ECO:0000313" key="3">
    <source>
        <dbReference type="Proteomes" id="UP001431532"/>
    </source>
</evidence>
<dbReference type="RefSeq" id="WP_282840226.1">
    <property type="nucleotide sequence ID" value="NZ_JASCXW010000061.1"/>
</dbReference>
<protein>
    <recommendedName>
        <fullName evidence="4">DUF3899 domain-containing protein</fullName>
    </recommendedName>
</protein>
<dbReference type="Proteomes" id="UP001431532">
    <property type="component" value="Unassembled WGS sequence"/>
</dbReference>
<feature type="transmembrane region" description="Helical" evidence="1">
    <location>
        <begin position="136"/>
        <end position="160"/>
    </location>
</feature>
<comment type="caution">
    <text evidence="2">The sequence shown here is derived from an EMBL/GenBank/DDBJ whole genome shotgun (WGS) entry which is preliminary data.</text>
</comment>
<accession>A0AAW6UA79</accession>
<reference evidence="2" key="1">
    <citation type="submission" date="2023-05" db="EMBL/GenBank/DDBJ databases">
        <title>Mariniplasma microaerophilum sp. nov., a novel anaerobic mollicute isolated from terrestrial mud volcano, Taman Peninsula, Russia.</title>
        <authorList>
            <person name="Khomyakova M.A."/>
            <person name="Merkel A.Y."/>
            <person name="Slobodkin A.I."/>
        </authorList>
    </citation>
    <scope>NUCLEOTIDE SEQUENCE</scope>
    <source>
        <strain evidence="2">M4Ah</strain>
    </source>
</reference>
<evidence type="ECO:0008006" key="4">
    <source>
        <dbReference type="Google" id="ProtNLM"/>
    </source>
</evidence>
<organism evidence="2 3">
    <name type="scientific">Peloplasma aerotolerans</name>
    <dbReference type="NCBI Taxonomy" id="3044389"/>
    <lineage>
        <taxon>Bacteria</taxon>
        <taxon>Bacillati</taxon>
        <taxon>Mycoplasmatota</taxon>
        <taxon>Mollicutes</taxon>
        <taxon>Acholeplasmatales</taxon>
        <taxon>Acholeplasmataceae</taxon>
        <taxon>Peloplasma</taxon>
    </lineage>
</organism>
<dbReference type="EMBL" id="JASCXW010000061">
    <property type="protein sequence ID" value="MDI6453775.1"/>
    <property type="molecule type" value="Genomic_DNA"/>
</dbReference>
<name>A0AAW6UA79_9MOLU</name>
<evidence type="ECO:0000256" key="1">
    <source>
        <dbReference type="SAM" id="Phobius"/>
    </source>
</evidence>
<keyword evidence="1" id="KW-0472">Membrane</keyword>